<organism evidence="9 10">
    <name type="scientific">Gaoshiqia sediminis</name>
    <dbReference type="NCBI Taxonomy" id="2986998"/>
    <lineage>
        <taxon>Bacteria</taxon>
        <taxon>Pseudomonadati</taxon>
        <taxon>Bacteroidota</taxon>
        <taxon>Bacteroidia</taxon>
        <taxon>Marinilabiliales</taxon>
        <taxon>Prolixibacteraceae</taxon>
        <taxon>Gaoshiqia</taxon>
    </lineage>
</organism>
<dbReference type="SUPFAM" id="SSF111369">
    <property type="entry name" value="HlyD-like secretion proteins"/>
    <property type="match status" value="1"/>
</dbReference>
<evidence type="ECO:0000256" key="3">
    <source>
        <dbReference type="ARBA" id="ARBA00022692"/>
    </source>
</evidence>
<dbReference type="Gene3D" id="2.40.30.170">
    <property type="match status" value="1"/>
</dbReference>
<reference evidence="9" key="1">
    <citation type="submission" date="2022-10" db="EMBL/GenBank/DDBJ databases">
        <title>Gaoshiqiia sediminis gen. nov., sp. nov., isolated from coastal sediment.</title>
        <authorList>
            <person name="Yu W.X."/>
            <person name="Mu D.S."/>
            <person name="Du J.Z."/>
            <person name="Liang Y.Q."/>
        </authorList>
    </citation>
    <scope>NUCLEOTIDE SEQUENCE</scope>
    <source>
        <strain evidence="9">A06</strain>
    </source>
</reference>
<dbReference type="AlphaFoldDB" id="A0AA42C769"/>
<dbReference type="InterPro" id="IPR058795">
    <property type="entry name" value="LcnD_C"/>
</dbReference>
<accession>A0AA42C769</accession>
<proteinExistence type="predicted"/>
<dbReference type="Pfam" id="PF25940">
    <property type="entry name" value="LcnD_C"/>
    <property type="match status" value="1"/>
</dbReference>
<evidence type="ECO:0000256" key="5">
    <source>
        <dbReference type="ARBA" id="ARBA00023054"/>
    </source>
</evidence>
<keyword evidence="3" id="KW-0812">Transmembrane</keyword>
<evidence type="ECO:0000313" key="10">
    <source>
        <dbReference type="Proteomes" id="UP001163821"/>
    </source>
</evidence>
<comment type="caution">
    <text evidence="9">The sequence shown here is derived from an EMBL/GenBank/DDBJ whole genome shotgun (WGS) entry which is preliminary data.</text>
</comment>
<name>A0AA42C769_9BACT</name>
<comment type="subcellular location">
    <subcellularLocation>
        <location evidence="1">Cell envelope</location>
    </subcellularLocation>
    <subcellularLocation>
        <location evidence="2">Membrane</location>
    </subcellularLocation>
</comment>
<feature type="coiled-coil region" evidence="7">
    <location>
        <begin position="74"/>
        <end position="115"/>
    </location>
</feature>
<dbReference type="Gene3D" id="2.40.50.100">
    <property type="match status" value="1"/>
</dbReference>
<gene>
    <name evidence="9" type="ORF">N2K84_00950</name>
</gene>
<feature type="domain" description="LcnD-like C-terminal" evidence="8">
    <location>
        <begin position="206"/>
        <end position="290"/>
    </location>
</feature>
<dbReference type="PROSITE" id="PS51257">
    <property type="entry name" value="PROKAR_LIPOPROTEIN"/>
    <property type="match status" value="1"/>
</dbReference>
<evidence type="ECO:0000256" key="6">
    <source>
        <dbReference type="ARBA" id="ARBA00023136"/>
    </source>
</evidence>
<keyword evidence="10" id="KW-1185">Reference proteome</keyword>
<evidence type="ECO:0000256" key="1">
    <source>
        <dbReference type="ARBA" id="ARBA00004196"/>
    </source>
</evidence>
<dbReference type="PANTHER" id="PTHR32347:SF23">
    <property type="entry name" value="BLL5650 PROTEIN"/>
    <property type="match status" value="1"/>
</dbReference>
<evidence type="ECO:0000256" key="2">
    <source>
        <dbReference type="ARBA" id="ARBA00004370"/>
    </source>
</evidence>
<sequence>MKFQYVLALAFLVLSACKGNEEKSDAFGNFETDETIVSAEMAGKLVSFQSETGDLVETGQLLGIVDTTQISLQLKQLEAQQQAVAAKKVNVRAQVEVLKEQIRALETNQQRVHKLFAEKAATQQQVDDVDGQMRVLGKQVESLNSQFVSISSELNVLSAQMNVVKDQLAKCFIYSPMQGIVLETYVEQGELAAPGKAVVKLGDLSELDLRVYVSGAQLPHIKLGQQVEVLIDQDKTENQSLQGTVSWISSEAEFTPKIIQTKEERVKLVYAVKVTVKNDGRLKIGMPGEVNF</sequence>
<keyword evidence="4" id="KW-1133">Transmembrane helix</keyword>
<dbReference type="RefSeq" id="WP_282589880.1">
    <property type="nucleotide sequence ID" value="NZ_JAPAAF010000001.1"/>
</dbReference>
<dbReference type="EMBL" id="JAPAAF010000001">
    <property type="protein sequence ID" value="MCW0481276.1"/>
    <property type="molecule type" value="Genomic_DNA"/>
</dbReference>
<keyword evidence="5 7" id="KW-0175">Coiled coil</keyword>
<evidence type="ECO:0000256" key="7">
    <source>
        <dbReference type="SAM" id="Coils"/>
    </source>
</evidence>
<evidence type="ECO:0000259" key="8">
    <source>
        <dbReference type="Pfam" id="PF25940"/>
    </source>
</evidence>
<dbReference type="InterPro" id="IPR050465">
    <property type="entry name" value="UPF0194_transport"/>
</dbReference>
<evidence type="ECO:0000256" key="4">
    <source>
        <dbReference type="ARBA" id="ARBA00022989"/>
    </source>
</evidence>
<keyword evidence="6" id="KW-0472">Membrane</keyword>
<evidence type="ECO:0000313" key="9">
    <source>
        <dbReference type="EMBL" id="MCW0481276.1"/>
    </source>
</evidence>
<protein>
    <submittedName>
        <fullName evidence="9">HlyD family efflux transporter periplasmic adaptor subunit</fullName>
    </submittedName>
</protein>
<dbReference type="Proteomes" id="UP001163821">
    <property type="component" value="Unassembled WGS sequence"/>
</dbReference>
<dbReference type="PANTHER" id="PTHR32347">
    <property type="entry name" value="EFFLUX SYSTEM COMPONENT YKNX-RELATED"/>
    <property type="match status" value="1"/>
</dbReference>
<dbReference type="GO" id="GO:0030313">
    <property type="term" value="C:cell envelope"/>
    <property type="evidence" value="ECO:0007669"/>
    <property type="project" value="UniProtKB-SubCell"/>
</dbReference>